<name>Q31GJ0_HYDCU</name>
<organism evidence="1">
    <name type="scientific">Hydrogenovibrio crunogenus (strain DSM 25203 / XCL-2)</name>
    <name type="common">Thiomicrospira crunogena</name>
    <dbReference type="NCBI Taxonomy" id="317025"/>
    <lineage>
        <taxon>Bacteria</taxon>
        <taxon>Pseudomonadati</taxon>
        <taxon>Pseudomonadota</taxon>
        <taxon>Gammaproteobacteria</taxon>
        <taxon>Thiotrichales</taxon>
        <taxon>Piscirickettsiaceae</taxon>
        <taxon>Hydrogenovibrio</taxon>
    </lineage>
</organism>
<gene>
    <name evidence="1" type="ordered locus">Tcr_1138</name>
</gene>
<sequence>MLNPVIQEEKTGCGIAASAAIAGLTYSQAKKAANQLGIDAADKTLWSNTTAVQRLLMALGKKVAEKTVPFTDWEALPDCALLAIKWHLEQGKPFWHWVVFVREGTQTYVLDSKQGLKTPVRTDFGRMHPKWFLAVSSD</sequence>
<accession>Q31GJ0</accession>
<protein>
    <recommendedName>
        <fullName evidence="2">Peptidase C39 domain-containing protein</fullName>
    </recommendedName>
</protein>
<dbReference type="OrthoDB" id="9789822at2"/>
<evidence type="ECO:0008006" key="2">
    <source>
        <dbReference type="Google" id="ProtNLM"/>
    </source>
</evidence>
<dbReference type="EMBL" id="CP000109">
    <property type="protein sequence ID" value="ABB41733.1"/>
    <property type="molecule type" value="Genomic_DNA"/>
</dbReference>
<proteinExistence type="predicted"/>
<reference evidence="1" key="1">
    <citation type="submission" date="2006-07" db="EMBL/GenBank/DDBJ databases">
        <title>Complete sequence of Thiomicrospira crunogena XCL-2.</title>
        <authorList>
            <consortium name="US DOE Joint Genome Institute"/>
            <person name="Copeland A."/>
            <person name="Lucas S."/>
            <person name="Lapidus A."/>
            <person name="Barry K."/>
            <person name="Detter J.C."/>
            <person name="Glavina del Rio T."/>
            <person name="Hammon N."/>
            <person name="Israni S."/>
            <person name="Dalin E."/>
            <person name="Tice H."/>
            <person name="Pitluck S."/>
            <person name="Chain P."/>
            <person name="Malfatti S."/>
            <person name="Shin M."/>
            <person name="Vergez L."/>
            <person name="Schmutz J."/>
            <person name="Larimer F."/>
            <person name="Land M."/>
            <person name="Hauser L."/>
            <person name="Kyrpides N."/>
            <person name="Lykidis A."/>
            <person name="Scott K.M."/>
            <person name="Sievert S."/>
            <person name="Kerfeld C."/>
            <person name="Freyermuth S."/>
            <person name="Dobrinski K."/>
            <person name="Boller A."/>
            <person name="Fitzpatrick K."/>
            <person name="Thoma P."/>
            <person name="Moore J."/>
            <person name="Richardson P."/>
        </authorList>
    </citation>
    <scope>NUCLEOTIDE SEQUENCE</scope>
    <source>
        <strain evidence="1">XCL-2</strain>
    </source>
</reference>
<dbReference type="AlphaFoldDB" id="Q31GJ0"/>
<dbReference type="KEGG" id="tcx:Tcr_1138"/>
<evidence type="ECO:0000313" key="1">
    <source>
        <dbReference type="EMBL" id="ABB41733.1"/>
    </source>
</evidence>
<dbReference type="HOGENOM" id="CLU_1882843_0_0_6"/>
<dbReference type="eggNOG" id="ENOG50307AY">
    <property type="taxonomic scope" value="Bacteria"/>
</dbReference>